<dbReference type="EMBL" id="LR796338">
    <property type="protein sequence ID" value="CAB4137209.1"/>
    <property type="molecule type" value="Genomic_DNA"/>
</dbReference>
<evidence type="ECO:0000313" key="1">
    <source>
        <dbReference type="EMBL" id="CAB4137209.1"/>
    </source>
</evidence>
<gene>
    <name evidence="1" type="ORF">UFOVP325_22</name>
    <name evidence="2" type="ORF">UFOVP430_17</name>
</gene>
<proteinExistence type="predicted"/>
<name>A0A6J5MQA8_9CAUD</name>
<dbReference type="EMBL" id="LR796481">
    <property type="protein sequence ID" value="CAB4147240.1"/>
    <property type="molecule type" value="Genomic_DNA"/>
</dbReference>
<sequence length="93" mass="10360">MATWVDSFGHELFGVHEEGTCLGEFCPIHRVSDHPLKDARQRWRRDKGSMERVCSHDIGHPDPDDYKARAVKSVHGCDGCCVSGDKGLGLSHE</sequence>
<reference evidence="2" key="1">
    <citation type="submission" date="2020-04" db="EMBL/GenBank/DDBJ databases">
        <authorList>
            <person name="Chiriac C."/>
            <person name="Salcher M."/>
            <person name="Ghai R."/>
            <person name="Kavagutti S V."/>
        </authorList>
    </citation>
    <scope>NUCLEOTIDE SEQUENCE</scope>
</reference>
<evidence type="ECO:0000313" key="2">
    <source>
        <dbReference type="EMBL" id="CAB4147240.1"/>
    </source>
</evidence>
<organism evidence="2">
    <name type="scientific">uncultured Caudovirales phage</name>
    <dbReference type="NCBI Taxonomy" id="2100421"/>
    <lineage>
        <taxon>Viruses</taxon>
        <taxon>Duplodnaviria</taxon>
        <taxon>Heunggongvirae</taxon>
        <taxon>Uroviricota</taxon>
        <taxon>Caudoviricetes</taxon>
        <taxon>Peduoviridae</taxon>
        <taxon>Maltschvirus</taxon>
        <taxon>Maltschvirus maltsch</taxon>
    </lineage>
</organism>
<protein>
    <submittedName>
        <fullName evidence="2">Uncharacterized protein</fullName>
    </submittedName>
</protein>
<accession>A0A6J5MQA8</accession>